<comment type="function">
    <text evidence="6">Component of the mitochondrial ribosome (mitoribosome), a dedicated translation machinery responsible for the synthesis of mitochondrial genome-encoded proteins, including at least some of the essential transmembrane subunits of the mitochondrial respiratory chain. The mitoribosomes are attached to the mitochondrial inner membrane and translation products are cotranslationally integrated into the membrane.</text>
</comment>
<dbReference type="FunFam" id="3.30.230.10:FF:000041">
    <property type="entry name" value="37S ribosomal protein S5"/>
    <property type="match status" value="1"/>
</dbReference>
<evidence type="ECO:0000256" key="2">
    <source>
        <dbReference type="ARBA" id="ARBA00008945"/>
    </source>
</evidence>
<keyword evidence="4" id="KW-0496">Mitochondrion</keyword>
<dbReference type="Gene3D" id="3.30.230.10">
    <property type="match status" value="1"/>
</dbReference>
<evidence type="ECO:0000259" key="10">
    <source>
        <dbReference type="PROSITE" id="PS50881"/>
    </source>
</evidence>
<dbReference type="InterPro" id="IPR000851">
    <property type="entry name" value="Ribosomal_uS5"/>
</dbReference>
<evidence type="ECO:0000256" key="1">
    <source>
        <dbReference type="ARBA" id="ARBA00004173"/>
    </source>
</evidence>
<dbReference type="PANTHER" id="PTHR48277">
    <property type="entry name" value="MITOCHONDRIAL RIBOSOMAL PROTEIN S5"/>
    <property type="match status" value="1"/>
</dbReference>
<proteinExistence type="inferred from homology"/>
<evidence type="ECO:0000256" key="6">
    <source>
        <dbReference type="ARBA" id="ARBA00037226"/>
    </source>
</evidence>
<accession>A0AAV9VR18</accession>
<dbReference type="FunFam" id="3.30.160.20:FF:000022">
    <property type="entry name" value="28S ribosomal protein S5, mitochondrial"/>
    <property type="match status" value="1"/>
</dbReference>
<dbReference type="Pfam" id="PF00333">
    <property type="entry name" value="Ribosomal_S5"/>
    <property type="match status" value="1"/>
</dbReference>
<keyword evidence="12" id="KW-1185">Reference proteome</keyword>
<organism evidence="11 12">
    <name type="scientific">Orbilia blumenaviensis</name>
    <dbReference type="NCBI Taxonomy" id="1796055"/>
    <lineage>
        <taxon>Eukaryota</taxon>
        <taxon>Fungi</taxon>
        <taxon>Dikarya</taxon>
        <taxon>Ascomycota</taxon>
        <taxon>Pezizomycotina</taxon>
        <taxon>Orbiliomycetes</taxon>
        <taxon>Orbiliales</taxon>
        <taxon>Orbiliaceae</taxon>
        <taxon>Orbilia</taxon>
    </lineage>
</organism>
<dbReference type="PROSITE" id="PS50881">
    <property type="entry name" value="S5_DSRBD"/>
    <property type="match status" value="1"/>
</dbReference>
<evidence type="ECO:0000256" key="3">
    <source>
        <dbReference type="ARBA" id="ARBA00022980"/>
    </source>
</evidence>
<feature type="domain" description="S5 DRBM" evidence="10">
    <location>
        <begin position="167"/>
        <end position="230"/>
    </location>
</feature>
<protein>
    <recommendedName>
        <fullName evidence="7">Small ribosomal subunit protein uS5m</fullName>
    </recommendedName>
</protein>
<keyword evidence="5 8" id="KW-0687">Ribonucleoprotein</keyword>
<dbReference type="EMBL" id="JAVHNS010000001">
    <property type="protein sequence ID" value="KAK6363840.1"/>
    <property type="molecule type" value="Genomic_DNA"/>
</dbReference>
<gene>
    <name evidence="11" type="primary">MRPS5</name>
    <name evidence="11" type="ORF">TWF730_001247</name>
</gene>
<dbReference type="InterPro" id="IPR014721">
    <property type="entry name" value="Ribsml_uS5_D2-typ_fold_subgr"/>
</dbReference>
<sequence>MSHPLITPASAGFRGFIRSATSRTSLSHRQRLTVPKPLHNQQLSTTAVVLSKPGTNATIRDSLQPYYQQEQISALLDVEDGISQTAPSQWKPRRRDSFNLPYFTDLSRIDPFLDSTASGVPKSGRWPSQPIPQMDDAKFQQGEEEDENKIKDLARLTGFSIRYLTTLKIRELVSHRVTNQTRLGKIAKQYVLTIAGDGNGMIGIGEASSTTMELASRLSQYQAIKNLRPIIRYEDRTIYGNVKVKLGAVEVQLMSRPPGEIFQSFRWYISAMSNYTTGFGVRCSRYIFEICRCAGISDLAARVERSRNPMNVIKATVQALSAQKTPDSIARGRGKKIVDVRKAYYGRGVY</sequence>
<dbReference type="InterPro" id="IPR005324">
    <property type="entry name" value="Ribosomal_uS5_C"/>
</dbReference>
<evidence type="ECO:0000256" key="5">
    <source>
        <dbReference type="ARBA" id="ARBA00023274"/>
    </source>
</evidence>
<name>A0AAV9VR18_9PEZI</name>
<dbReference type="GO" id="GO:0003735">
    <property type="term" value="F:structural constituent of ribosome"/>
    <property type="evidence" value="ECO:0007669"/>
    <property type="project" value="UniProtKB-UniRule"/>
</dbReference>
<evidence type="ECO:0000256" key="7">
    <source>
        <dbReference type="ARBA" id="ARBA00039335"/>
    </source>
</evidence>
<dbReference type="Gene3D" id="3.30.160.20">
    <property type="match status" value="1"/>
</dbReference>
<reference evidence="11 12" key="1">
    <citation type="submission" date="2019-10" db="EMBL/GenBank/DDBJ databases">
        <authorList>
            <person name="Palmer J.M."/>
        </authorList>
    </citation>
    <scope>NUCLEOTIDE SEQUENCE [LARGE SCALE GENOMIC DNA]</scope>
    <source>
        <strain evidence="11 12">TWF730</strain>
    </source>
</reference>
<evidence type="ECO:0000256" key="4">
    <source>
        <dbReference type="ARBA" id="ARBA00023128"/>
    </source>
</evidence>
<dbReference type="PANTHER" id="PTHR48277:SF1">
    <property type="entry name" value="MITOCHONDRIAL RIBOSOMAL PROTEIN S5"/>
    <property type="match status" value="1"/>
</dbReference>
<dbReference type="AlphaFoldDB" id="A0AAV9VR18"/>
<keyword evidence="3 8" id="KW-0689">Ribosomal protein</keyword>
<comment type="similarity">
    <text evidence="2 9">Belongs to the universal ribosomal protein uS5 family.</text>
</comment>
<dbReference type="SUPFAM" id="SSF54768">
    <property type="entry name" value="dsRNA-binding domain-like"/>
    <property type="match status" value="1"/>
</dbReference>
<dbReference type="GO" id="GO:0005763">
    <property type="term" value="C:mitochondrial small ribosomal subunit"/>
    <property type="evidence" value="ECO:0007669"/>
    <property type="project" value="UniProtKB-ARBA"/>
</dbReference>
<dbReference type="GO" id="GO:0006412">
    <property type="term" value="P:translation"/>
    <property type="evidence" value="ECO:0007669"/>
    <property type="project" value="InterPro"/>
</dbReference>
<dbReference type="Proteomes" id="UP001373714">
    <property type="component" value="Unassembled WGS sequence"/>
</dbReference>
<evidence type="ECO:0000313" key="11">
    <source>
        <dbReference type="EMBL" id="KAK6363840.1"/>
    </source>
</evidence>
<evidence type="ECO:0000256" key="9">
    <source>
        <dbReference type="RuleBase" id="RU003823"/>
    </source>
</evidence>
<dbReference type="Pfam" id="PF03719">
    <property type="entry name" value="Ribosomal_S5_C"/>
    <property type="match status" value="1"/>
</dbReference>
<dbReference type="InterPro" id="IPR013810">
    <property type="entry name" value="Ribosomal_uS5_N"/>
</dbReference>
<evidence type="ECO:0000256" key="8">
    <source>
        <dbReference type="PROSITE-ProRule" id="PRU00268"/>
    </source>
</evidence>
<comment type="subcellular location">
    <subcellularLocation>
        <location evidence="1">Mitochondrion</location>
    </subcellularLocation>
</comment>
<evidence type="ECO:0000313" key="12">
    <source>
        <dbReference type="Proteomes" id="UP001373714"/>
    </source>
</evidence>
<comment type="caution">
    <text evidence="11">The sequence shown here is derived from an EMBL/GenBank/DDBJ whole genome shotgun (WGS) entry which is preliminary data.</text>
</comment>
<dbReference type="SUPFAM" id="SSF54211">
    <property type="entry name" value="Ribosomal protein S5 domain 2-like"/>
    <property type="match status" value="1"/>
</dbReference>
<dbReference type="InterPro" id="IPR020568">
    <property type="entry name" value="Ribosomal_Su5_D2-typ_SF"/>
</dbReference>
<dbReference type="GO" id="GO:0003723">
    <property type="term" value="F:RNA binding"/>
    <property type="evidence" value="ECO:0007669"/>
    <property type="project" value="InterPro"/>
</dbReference>